<dbReference type="AlphaFoldDB" id="A0A4E9DPM2"/>
<evidence type="ECO:0000313" key="2">
    <source>
        <dbReference type="EMBL" id="VIO57797.1"/>
    </source>
</evidence>
<proteinExistence type="predicted"/>
<sequence length="94" mass="10342">MRSKVQGGDHVGCGPFNSGDNLSGSLRYAAAATRVERRERTDGIRKKQWVPEREEDLCGAMYCNYWVAVVAEVEQENMVAAAAPTHVVSSRNVT</sequence>
<gene>
    <name evidence="2" type="ORF">FUG_LOCUS257913</name>
</gene>
<feature type="region of interest" description="Disordered" evidence="1">
    <location>
        <begin position="1"/>
        <end position="23"/>
    </location>
</feature>
<protein>
    <submittedName>
        <fullName evidence="2">Uncharacterized protein</fullName>
    </submittedName>
</protein>
<evidence type="ECO:0000256" key="1">
    <source>
        <dbReference type="SAM" id="MobiDB-lite"/>
    </source>
</evidence>
<dbReference type="EMBL" id="CAAKMV010000130">
    <property type="protein sequence ID" value="VIO57797.1"/>
    <property type="molecule type" value="Genomic_DNA"/>
</dbReference>
<reference evidence="2" key="1">
    <citation type="submission" date="2019-04" db="EMBL/GenBank/DDBJ databases">
        <authorList>
            <person name="Melise S."/>
            <person name="Noan J."/>
            <person name="Okalmin O."/>
        </authorList>
    </citation>
    <scope>NUCLEOTIDE SEQUENCE</scope>
    <source>
        <strain evidence="2">FN9</strain>
    </source>
</reference>
<organism evidence="2">
    <name type="scientific">Gibberella zeae</name>
    <name type="common">Wheat head blight fungus</name>
    <name type="synonym">Fusarium graminearum</name>
    <dbReference type="NCBI Taxonomy" id="5518"/>
    <lineage>
        <taxon>Eukaryota</taxon>
        <taxon>Fungi</taxon>
        <taxon>Dikarya</taxon>
        <taxon>Ascomycota</taxon>
        <taxon>Pezizomycotina</taxon>
        <taxon>Sordariomycetes</taxon>
        <taxon>Hypocreomycetidae</taxon>
        <taxon>Hypocreales</taxon>
        <taxon>Nectriaceae</taxon>
        <taxon>Fusarium</taxon>
    </lineage>
</organism>
<accession>A0A4E9DPM2</accession>
<name>A0A4E9DPM2_GIBZA</name>